<evidence type="ECO:0000259" key="1">
    <source>
        <dbReference type="Pfam" id="PF02525"/>
    </source>
</evidence>
<comment type="caution">
    <text evidence="2">The sequence shown here is derived from an EMBL/GenBank/DDBJ whole genome shotgun (WGS) entry which is preliminary data.</text>
</comment>
<dbReference type="EC" id="1.-.-.-" evidence="2"/>
<dbReference type="Gene3D" id="3.40.50.360">
    <property type="match status" value="1"/>
</dbReference>
<dbReference type="GO" id="GO:0016491">
    <property type="term" value="F:oxidoreductase activity"/>
    <property type="evidence" value="ECO:0007669"/>
    <property type="project" value="UniProtKB-KW"/>
</dbReference>
<feature type="domain" description="Flavodoxin-like fold" evidence="1">
    <location>
        <begin position="10"/>
        <end position="95"/>
    </location>
</feature>
<organism evidence="2 3">
    <name type="scientific">Sphingomonas echinoides</name>
    <dbReference type="NCBI Taxonomy" id="59803"/>
    <lineage>
        <taxon>Bacteria</taxon>
        <taxon>Pseudomonadati</taxon>
        <taxon>Pseudomonadota</taxon>
        <taxon>Alphaproteobacteria</taxon>
        <taxon>Sphingomonadales</taxon>
        <taxon>Sphingomonadaceae</taxon>
        <taxon>Sphingomonas</taxon>
    </lineage>
</organism>
<evidence type="ECO:0000313" key="3">
    <source>
        <dbReference type="Proteomes" id="UP001279660"/>
    </source>
</evidence>
<name>A0ABU4PRY5_9SPHN</name>
<gene>
    <name evidence="2" type="ORF">SIL82_20200</name>
</gene>
<keyword evidence="3" id="KW-1185">Reference proteome</keyword>
<dbReference type="Pfam" id="PF02525">
    <property type="entry name" value="Flavodoxin_2"/>
    <property type="match status" value="1"/>
</dbReference>
<keyword evidence="2" id="KW-0560">Oxidoreductase</keyword>
<proteinExistence type="predicted"/>
<dbReference type="SUPFAM" id="SSF52218">
    <property type="entry name" value="Flavoproteins"/>
    <property type="match status" value="1"/>
</dbReference>
<dbReference type="InterPro" id="IPR029039">
    <property type="entry name" value="Flavoprotein-like_sf"/>
</dbReference>
<protein>
    <submittedName>
        <fullName evidence="2">NAD(P)H-dependent oxidoreductase</fullName>
        <ecNumber evidence="2">1.-.-.-</ecNumber>
    </submittedName>
</protein>
<reference evidence="2 3" key="1">
    <citation type="submission" date="2023-11" db="EMBL/GenBank/DDBJ databases">
        <title>MicrobeMod: A computational toolkit for identifying prokaryotic methylation and restriction-modification with nanopore sequencing.</title>
        <authorList>
            <person name="Crits-Christoph A."/>
            <person name="Kang S.C."/>
            <person name="Lee H."/>
            <person name="Ostrov N."/>
        </authorList>
    </citation>
    <scope>NUCLEOTIDE SEQUENCE [LARGE SCALE GENOMIC DNA]</scope>
    <source>
        <strain evidence="2 3">ATCC 14820</strain>
    </source>
</reference>
<accession>A0ABU4PRY5</accession>
<sequence>MMSFAAGSRHHYVVLANPSPKSFCHAVAHAYVDEVRRGGQTADILDLYGIALNPALKNEEAFTHGDRHHPWIEAELERVRASGALVLVYPIWFGGPLNRAGFVGGPNSSHEGFRVKGLPCAFILSRSASKV</sequence>
<dbReference type="RefSeq" id="WP_010409171.1">
    <property type="nucleotide sequence ID" value="NZ_JAWXXV010000002.1"/>
</dbReference>
<dbReference type="InterPro" id="IPR003680">
    <property type="entry name" value="Flavodoxin_fold"/>
</dbReference>
<evidence type="ECO:0000313" key="2">
    <source>
        <dbReference type="EMBL" id="MDX5986582.1"/>
    </source>
</evidence>
<dbReference type="Proteomes" id="UP001279660">
    <property type="component" value="Unassembled WGS sequence"/>
</dbReference>
<dbReference type="EMBL" id="JAWXXV010000002">
    <property type="protein sequence ID" value="MDX5986582.1"/>
    <property type="molecule type" value="Genomic_DNA"/>
</dbReference>